<comment type="similarity">
    <text evidence="2">Belongs to the EamA transporter family.</text>
</comment>
<feature type="transmembrane region" description="Helical" evidence="3">
    <location>
        <begin position="102"/>
        <end position="122"/>
    </location>
</feature>
<dbReference type="HOGENOM" id="CLU_939790_0_0_9"/>
<feature type="transmembrane region" description="Helical" evidence="3">
    <location>
        <begin position="209"/>
        <end position="229"/>
    </location>
</feature>
<sequence>MSNKNVKAGAWAALIAGVVFGVNSNIVKVANNTGLTTLDLLIYQFGFAILYFFIRYLFVNKKHNDLPSRVLIMNPFNWIAGITTVLTGLFYYNSIQLTDPSIASLGLFQYPWILFLFGIVFAKEKVVHKHIIAILCLWLGTILLIGGTLENMTLAGMLYGIAAGVSFATYLFSLQKITNHSFTKVFIFLIAAIIVLFFCLGQYDQLNLFTFDALLFGVVTAILGQILVFELLSYAAKNVSSVLMATLTTTELPVAMLLTWFIWGPMPNFIRITGLSIMVTAILWLKFEQSKPTTVSLKKEVS</sequence>
<evidence type="ECO:0000256" key="2">
    <source>
        <dbReference type="ARBA" id="ARBA00007362"/>
    </source>
</evidence>
<evidence type="ECO:0000259" key="4">
    <source>
        <dbReference type="Pfam" id="PF00892"/>
    </source>
</evidence>
<dbReference type="InterPro" id="IPR000620">
    <property type="entry name" value="EamA_dom"/>
</dbReference>
<evidence type="ECO:0000256" key="3">
    <source>
        <dbReference type="SAM" id="Phobius"/>
    </source>
</evidence>
<evidence type="ECO:0000313" key="6">
    <source>
        <dbReference type="Proteomes" id="UP000001544"/>
    </source>
</evidence>
<feature type="transmembrane region" description="Helical" evidence="3">
    <location>
        <begin position="40"/>
        <end position="58"/>
    </location>
</feature>
<proteinExistence type="inferred from homology"/>
<reference evidence="5 6" key="1">
    <citation type="journal article" date="2011" name="Environ. Microbiol.">
        <title>Genome of alkaliphilic Bacillus pseudofirmus OF4 reveals adaptations that support the ability to grow in an external pH range from 7.5 to 11.4.</title>
        <authorList>
            <person name="Janto B."/>
            <person name="Ahmed A."/>
            <person name="Ito M."/>
            <person name="Liu J."/>
            <person name="Hicks D.B."/>
            <person name="Pagni S."/>
            <person name="Fackelmayer O.J."/>
            <person name="Smith T.A."/>
            <person name="Earl J."/>
            <person name="Elbourne L.D."/>
            <person name="Hassan K."/>
            <person name="Paulsen I.T."/>
            <person name="Kolsto A.B."/>
            <person name="Tourasse N.J."/>
            <person name="Ehrlich G.D."/>
            <person name="Boissy R."/>
            <person name="Ivey D.M."/>
            <person name="Li G."/>
            <person name="Xue Y."/>
            <person name="Ma Y."/>
            <person name="Hu F.Z."/>
            <person name="Krulwich T.A."/>
        </authorList>
    </citation>
    <scope>NUCLEOTIDE SEQUENCE [LARGE SCALE GENOMIC DNA]</scope>
    <source>
        <strain evidence="6">ATCC BAA-2126 / JCM 17055 / OF4</strain>
    </source>
</reference>
<dbReference type="InterPro" id="IPR037185">
    <property type="entry name" value="EmrE-like"/>
</dbReference>
<dbReference type="STRING" id="398511.BpOF4_17315"/>
<name>D3FRB3_ALKPO</name>
<keyword evidence="3" id="KW-0472">Membrane</keyword>
<protein>
    <submittedName>
        <fullName evidence="5">Drug/metabolite transporter (DMT) superfamily protein</fullName>
    </submittedName>
</protein>
<feature type="domain" description="EamA" evidence="4">
    <location>
        <begin position="155"/>
        <end position="285"/>
    </location>
</feature>
<feature type="transmembrane region" description="Helical" evidence="3">
    <location>
        <begin position="185"/>
        <end position="203"/>
    </location>
</feature>
<feature type="transmembrane region" description="Helical" evidence="3">
    <location>
        <begin position="131"/>
        <end position="149"/>
    </location>
</feature>
<organism evidence="5 6">
    <name type="scientific">Alkalihalophilus pseudofirmus (strain ATCC BAA-2126 / JCM 17055 / OF4)</name>
    <name type="common">Bacillus pseudofirmus</name>
    <dbReference type="NCBI Taxonomy" id="398511"/>
    <lineage>
        <taxon>Bacteria</taxon>
        <taxon>Bacillati</taxon>
        <taxon>Bacillota</taxon>
        <taxon>Bacilli</taxon>
        <taxon>Bacillales</taxon>
        <taxon>Bacillaceae</taxon>
        <taxon>Alkalihalophilus</taxon>
    </lineage>
</organism>
<evidence type="ECO:0000313" key="5">
    <source>
        <dbReference type="EMBL" id="ADC51504.1"/>
    </source>
</evidence>
<dbReference type="Pfam" id="PF00892">
    <property type="entry name" value="EamA"/>
    <property type="match status" value="2"/>
</dbReference>
<dbReference type="RefSeq" id="WP_012958866.1">
    <property type="nucleotide sequence ID" value="NC_013791.2"/>
</dbReference>
<dbReference type="PANTHER" id="PTHR22911:SF137">
    <property type="entry name" value="SOLUTE CARRIER FAMILY 35 MEMBER G2-RELATED"/>
    <property type="match status" value="1"/>
</dbReference>
<keyword evidence="6" id="KW-1185">Reference proteome</keyword>
<dbReference type="GO" id="GO:0016020">
    <property type="term" value="C:membrane"/>
    <property type="evidence" value="ECO:0007669"/>
    <property type="project" value="InterPro"/>
</dbReference>
<feature type="transmembrane region" description="Helical" evidence="3">
    <location>
        <begin position="70"/>
        <end position="90"/>
    </location>
</feature>
<dbReference type="SUPFAM" id="SSF103481">
    <property type="entry name" value="Multidrug resistance efflux transporter EmrE"/>
    <property type="match status" value="2"/>
</dbReference>
<dbReference type="eggNOG" id="COG0697">
    <property type="taxonomic scope" value="Bacteria"/>
</dbReference>
<dbReference type="AlphaFoldDB" id="D3FRB3"/>
<feature type="transmembrane region" description="Helical" evidence="3">
    <location>
        <begin position="241"/>
        <end position="263"/>
    </location>
</feature>
<accession>D3FRB3</accession>
<dbReference type="EMBL" id="CP001878">
    <property type="protein sequence ID" value="ADC51504.1"/>
    <property type="molecule type" value="Genomic_DNA"/>
</dbReference>
<dbReference type="KEGG" id="bpf:BpOF4_17315"/>
<evidence type="ECO:0000256" key="1">
    <source>
        <dbReference type="ARBA" id="ARBA00004127"/>
    </source>
</evidence>
<feature type="domain" description="EamA" evidence="4">
    <location>
        <begin position="8"/>
        <end position="145"/>
    </location>
</feature>
<dbReference type="PANTHER" id="PTHR22911">
    <property type="entry name" value="ACYL-MALONYL CONDENSING ENZYME-RELATED"/>
    <property type="match status" value="1"/>
</dbReference>
<keyword evidence="3" id="KW-1133">Transmembrane helix</keyword>
<feature type="transmembrane region" description="Helical" evidence="3">
    <location>
        <begin position="155"/>
        <end position="173"/>
    </location>
</feature>
<dbReference type="Proteomes" id="UP000001544">
    <property type="component" value="Chromosome"/>
</dbReference>
<gene>
    <name evidence="5" type="ordered locus">BpOF4_17315</name>
</gene>
<comment type="subcellular location">
    <subcellularLocation>
        <location evidence="1">Endomembrane system</location>
        <topology evidence="1">Multi-pass membrane protein</topology>
    </subcellularLocation>
</comment>
<feature type="transmembrane region" description="Helical" evidence="3">
    <location>
        <begin position="269"/>
        <end position="287"/>
    </location>
</feature>
<keyword evidence="3" id="KW-0812">Transmembrane</keyword>